<dbReference type="SUPFAM" id="SSF56281">
    <property type="entry name" value="Metallo-hydrolase/oxidoreductase"/>
    <property type="match status" value="1"/>
</dbReference>
<accession>A0ABV7ZAB9</accession>
<dbReference type="RefSeq" id="WP_380102899.1">
    <property type="nucleotide sequence ID" value="NZ_JBHRZG010000022.1"/>
</dbReference>
<keyword evidence="8" id="KW-1185">Reference proteome</keyword>
<comment type="cofactor">
    <cofactor evidence="1">
        <name>Zn(2+)</name>
        <dbReference type="ChEBI" id="CHEBI:29105"/>
    </cofactor>
</comment>
<dbReference type="InterPro" id="IPR051013">
    <property type="entry name" value="MBL_superfamily_lactonases"/>
</dbReference>
<organism evidence="7 8">
    <name type="scientific">Deinococcus rufus</name>
    <dbReference type="NCBI Taxonomy" id="2136097"/>
    <lineage>
        <taxon>Bacteria</taxon>
        <taxon>Thermotogati</taxon>
        <taxon>Deinococcota</taxon>
        <taxon>Deinococci</taxon>
        <taxon>Deinococcales</taxon>
        <taxon>Deinococcaceae</taxon>
        <taxon>Deinococcus</taxon>
    </lineage>
</organism>
<evidence type="ECO:0000313" key="8">
    <source>
        <dbReference type="Proteomes" id="UP001595803"/>
    </source>
</evidence>
<evidence type="ECO:0000259" key="6">
    <source>
        <dbReference type="SMART" id="SM00849"/>
    </source>
</evidence>
<dbReference type="Proteomes" id="UP001595803">
    <property type="component" value="Unassembled WGS sequence"/>
</dbReference>
<dbReference type="PANTHER" id="PTHR42978:SF2">
    <property type="entry name" value="102 KBASES UNSTABLE REGION: FROM 1 TO 119443"/>
    <property type="match status" value="1"/>
</dbReference>
<keyword evidence="3" id="KW-0479">Metal-binding</keyword>
<dbReference type="InterPro" id="IPR036866">
    <property type="entry name" value="RibonucZ/Hydroxyglut_hydro"/>
</dbReference>
<evidence type="ECO:0000256" key="1">
    <source>
        <dbReference type="ARBA" id="ARBA00001947"/>
    </source>
</evidence>
<evidence type="ECO:0000256" key="2">
    <source>
        <dbReference type="ARBA" id="ARBA00007749"/>
    </source>
</evidence>
<keyword evidence="4" id="KW-0378">Hydrolase</keyword>
<sequence length="287" mass="30629">MPEAVEVIPLVAGHCLNVAALTDRGGRWRVRAYPAGFALLRHPTRGPVLFDTGYSARVVAAMRRWPGWVYGVVTPVRLRPGEAAAEQLAALGIQPHDVRHVIVSHLHADHVGGLHDFPRARFVQDGRGAHALTPLRGVRAVRRAFLPELLPDDVHARTDALRFTAAPPGLAPFPHAADVFGDGLIHALPVPGHAPGMIALVVRTAPGAALDGDGTGLTLLAADAAWSVAALRRGQDVPAVARVAFWDAAQERASARALAAWLERHPRARVIVSHDEPEPARVDVAHA</sequence>
<comment type="caution">
    <text evidence="7">The sequence shown here is derived from an EMBL/GenBank/DDBJ whole genome shotgun (WGS) entry which is preliminary data.</text>
</comment>
<dbReference type="EMBL" id="JBHRZG010000022">
    <property type="protein sequence ID" value="MFC3834351.1"/>
    <property type="molecule type" value="Genomic_DNA"/>
</dbReference>
<evidence type="ECO:0000256" key="5">
    <source>
        <dbReference type="ARBA" id="ARBA00022833"/>
    </source>
</evidence>
<evidence type="ECO:0000256" key="3">
    <source>
        <dbReference type="ARBA" id="ARBA00022723"/>
    </source>
</evidence>
<comment type="similarity">
    <text evidence="2">Belongs to the metallo-beta-lactamase superfamily.</text>
</comment>
<feature type="domain" description="Metallo-beta-lactamase" evidence="6">
    <location>
        <begin position="34"/>
        <end position="274"/>
    </location>
</feature>
<dbReference type="CDD" id="cd07730">
    <property type="entry name" value="metallo-hydrolase-like_MBL-fold"/>
    <property type="match status" value="1"/>
</dbReference>
<proteinExistence type="inferred from homology"/>
<gene>
    <name evidence="7" type="ORF">ACFOSB_15970</name>
</gene>
<reference evidence="8" key="1">
    <citation type="journal article" date="2019" name="Int. J. Syst. Evol. Microbiol.">
        <title>The Global Catalogue of Microorganisms (GCM) 10K type strain sequencing project: providing services to taxonomists for standard genome sequencing and annotation.</title>
        <authorList>
            <consortium name="The Broad Institute Genomics Platform"/>
            <consortium name="The Broad Institute Genome Sequencing Center for Infectious Disease"/>
            <person name="Wu L."/>
            <person name="Ma J."/>
        </authorList>
    </citation>
    <scope>NUCLEOTIDE SEQUENCE [LARGE SCALE GENOMIC DNA]</scope>
    <source>
        <strain evidence="8">CCTCC AB 2017081</strain>
    </source>
</reference>
<protein>
    <submittedName>
        <fullName evidence="7">MBL fold metallo-hydrolase</fullName>
    </submittedName>
</protein>
<evidence type="ECO:0000313" key="7">
    <source>
        <dbReference type="EMBL" id="MFC3834351.1"/>
    </source>
</evidence>
<name>A0ABV7ZAB9_9DEIO</name>
<dbReference type="Gene3D" id="3.60.15.10">
    <property type="entry name" value="Ribonuclease Z/Hydroxyacylglutathione hydrolase-like"/>
    <property type="match status" value="1"/>
</dbReference>
<dbReference type="SMART" id="SM00849">
    <property type="entry name" value="Lactamase_B"/>
    <property type="match status" value="1"/>
</dbReference>
<dbReference type="Pfam" id="PF00753">
    <property type="entry name" value="Lactamase_B"/>
    <property type="match status" value="1"/>
</dbReference>
<dbReference type="InterPro" id="IPR001279">
    <property type="entry name" value="Metallo-B-lactamas"/>
</dbReference>
<evidence type="ECO:0000256" key="4">
    <source>
        <dbReference type="ARBA" id="ARBA00022801"/>
    </source>
</evidence>
<dbReference type="PANTHER" id="PTHR42978">
    <property type="entry name" value="QUORUM-QUENCHING LACTONASE YTNP-RELATED-RELATED"/>
    <property type="match status" value="1"/>
</dbReference>
<keyword evidence="5" id="KW-0862">Zinc</keyword>